<gene>
    <name evidence="2" type="ORF">SAY87_026230</name>
</gene>
<protein>
    <submittedName>
        <fullName evidence="2">Uncharacterized protein</fullName>
    </submittedName>
</protein>
<evidence type="ECO:0000313" key="3">
    <source>
        <dbReference type="Proteomes" id="UP001345219"/>
    </source>
</evidence>
<keyword evidence="3" id="KW-1185">Reference proteome</keyword>
<dbReference type="EMBL" id="JAXIOK010000020">
    <property type="protein sequence ID" value="KAK4747193.1"/>
    <property type="molecule type" value="Genomic_DNA"/>
</dbReference>
<dbReference type="AlphaFoldDB" id="A0AAN7GLS9"/>
<sequence length="128" mass="14462">MTYWFSITYSTVQYRKNKMSVAFAGIKRFDSLIKLSSQMATCLTSIPVFLPLGIKAMFIYFRKVSSSMKRGTPNHHSRIDGRGKGGCMLWGLLGEAIGCFVGRYESCSGHWLYVDSRDQAAEEGQFHL</sequence>
<keyword evidence="1" id="KW-0472">Membrane</keyword>
<accession>A0AAN7GLS9</accession>
<evidence type="ECO:0000313" key="2">
    <source>
        <dbReference type="EMBL" id="KAK4747193.1"/>
    </source>
</evidence>
<organism evidence="2 3">
    <name type="scientific">Trapa incisa</name>
    <dbReference type="NCBI Taxonomy" id="236973"/>
    <lineage>
        <taxon>Eukaryota</taxon>
        <taxon>Viridiplantae</taxon>
        <taxon>Streptophyta</taxon>
        <taxon>Embryophyta</taxon>
        <taxon>Tracheophyta</taxon>
        <taxon>Spermatophyta</taxon>
        <taxon>Magnoliopsida</taxon>
        <taxon>eudicotyledons</taxon>
        <taxon>Gunneridae</taxon>
        <taxon>Pentapetalae</taxon>
        <taxon>rosids</taxon>
        <taxon>malvids</taxon>
        <taxon>Myrtales</taxon>
        <taxon>Lythraceae</taxon>
        <taxon>Trapa</taxon>
    </lineage>
</organism>
<proteinExistence type="predicted"/>
<evidence type="ECO:0000256" key="1">
    <source>
        <dbReference type="SAM" id="Phobius"/>
    </source>
</evidence>
<keyword evidence="1" id="KW-0812">Transmembrane</keyword>
<comment type="caution">
    <text evidence="2">The sequence shown here is derived from an EMBL/GenBank/DDBJ whole genome shotgun (WGS) entry which is preliminary data.</text>
</comment>
<reference evidence="2 3" key="1">
    <citation type="journal article" date="2023" name="Hortic Res">
        <title>Pangenome of water caltrop reveals structural variations and asymmetric subgenome divergence after allopolyploidization.</title>
        <authorList>
            <person name="Zhang X."/>
            <person name="Chen Y."/>
            <person name="Wang L."/>
            <person name="Yuan Y."/>
            <person name="Fang M."/>
            <person name="Shi L."/>
            <person name="Lu R."/>
            <person name="Comes H.P."/>
            <person name="Ma Y."/>
            <person name="Chen Y."/>
            <person name="Huang G."/>
            <person name="Zhou Y."/>
            <person name="Zheng Z."/>
            <person name="Qiu Y."/>
        </authorList>
    </citation>
    <scope>NUCLEOTIDE SEQUENCE [LARGE SCALE GENOMIC DNA]</scope>
    <source>
        <tissue evidence="2">Roots</tissue>
    </source>
</reference>
<dbReference type="Proteomes" id="UP001345219">
    <property type="component" value="Chromosome 20"/>
</dbReference>
<feature type="transmembrane region" description="Helical" evidence="1">
    <location>
        <begin position="38"/>
        <end position="61"/>
    </location>
</feature>
<name>A0AAN7GLS9_9MYRT</name>
<keyword evidence="1" id="KW-1133">Transmembrane helix</keyword>